<evidence type="ECO:0000259" key="2">
    <source>
        <dbReference type="PROSITE" id="PS50048"/>
    </source>
</evidence>
<feature type="domain" description="Zn(2)-C6 fungal-type" evidence="2">
    <location>
        <begin position="411"/>
        <end position="443"/>
    </location>
</feature>
<feature type="region of interest" description="Disordered" evidence="1">
    <location>
        <begin position="178"/>
        <end position="225"/>
    </location>
</feature>
<feature type="region of interest" description="Disordered" evidence="1">
    <location>
        <begin position="310"/>
        <end position="352"/>
    </location>
</feature>
<feature type="region of interest" description="Disordered" evidence="1">
    <location>
        <begin position="581"/>
        <end position="661"/>
    </location>
</feature>
<feature type="compositionally biased region" description="Basic residues" evidence="1">
    <location>
        <begin position="316"/>
        <end position="325"/>
    </location>
</feature>
<feature type="region of interest" description="Disordered" evidence="1">
    <location>
        <begin position="1"/>
        <end position="165"/>
    </location>
</feature>
<dbReference type="InterPro" id="IPR001138">
    <property type="entry name" value="Zn2Cys6_DnaBD"/>
</dbReference>
<feature type="compositionally biased region" description="Polar residues" evidence="1">
    <location>
        <begin position="216"/>
        <end position="225"/>
    </location>
</feature>
<comment type="caution">
    <text evidence="3">The sequence shown here is derived from an EMBL/GenBank/DDBJ whole genome shotgun (WGS) entry which is preliminary data.</text>
</comment>
<dbReference type="GO" id="GO:0000981">
    <property type="term" value="F:DNA-binding transcription factor activity, RNA polymerase II-specific"/>
    <property type="evidence" value="ECO:0007669"/>
    <property type="project" value="InterPro"/>
</dbReference>
<feature type="compositionally biased region" description="Low complexity" evidence="1">
    <location>
        <begin position="598"/>
        <end position="628"/>
    </location>
</feature>
<gene>
    <name evidence="3" type="ORF">GGX14DRAFT_577558</name>
</gene>
<organism evidence="3 4">
    <name type="scientific">Mycena pura</name>
    <dbReference type="NCBI Taxonomy" id="153505"/>
    <lineage>
        <taxon>Eukaryota</taxon>
        <taxon>Fungi</taxon>
        <taxon>Dikarya</taxon>
        <taxon>Basidiomycota</taxon>
        <taxon>Agaricomycotina</taxon>
        <taxon>Agaricomycetes</taxon>
        <taxon>Agaricomycetidae</taxon>
        <taxon>Agaricales</taxon>
        <taxon>Marasmiineae</taxon>
        <taxon>Mycenaceae</taxon>
        <taxon>Mycena</taxon>
    </lineage>
</organism>
<dbReference type="SUPFAM" id="SSF57701">
    <property type="entry name" value="Zn2/Cys6 DNA-binding domain"/>
    <property type="match status" value="1"/>
</dbReference>
<dbReference type="PROSITE" id="PS50048">
    <property type="entry name" value="ZN2_CY6_FUNGAL_2"/>
    <property type="match status" value="1"/>
</dbReference>
<dbReference type="CDD" id="cd00067">
    <property type="entry name" value="GAL4"/>
    <property type="match status" value="1"/>
</dbReference>
<reference evidence="3" key="1">
    <citation type="submission" date="2023-03" db="EMBL/GenBank/DDBJ databases">
        <title>Massive genome expansion in bonnet fungi (Mycena s.s.) driven by repeated elements and novel gene families across ecological guilds.</title>
        <authorList>
            <consortium name="Lawrence Berkeley National Laboratory"/>
            <person name="Harder C.B."/>
            <person name="Miyauchi S."/>
            <person name="Viragh M."/>
            <person name="Kuo A."/>
            <person name="Thoen E."/>
            <person name="Andreopoulos B."/>
            <person name="Lu D."/>
            <person name="Skrede I."/>
            <person name="Drula E."/>
            <person name="Henrissat B."/>
            <person name="Morin E."/>
            <person name="Kohler A."/>
            <person name="Barry K."/>
            <person name="LaButti K."/>
            <person name="Morin E."/>
            <person name="Salamov A."/>
            <person name="Lipzen A."/>
            <person name="Mereny Z."/>
            <person name="Hegedus B."/>
            <person name="Baldrian P."/>
            <person name="Stursova M."/>
            <person name="Weitz H."/>
            <person name="Taylor A."/>
            <person name="Grigoriev I.V."/>
            <person name="Nagy L.G."/>
            <person name="Martin F."/>
            <person name="Kauserud H."/>
        </authorList>
    </citation>
    <scope>NUCLEOTIDE SEQUENCE</scope>
    <source>
        <strain evidence="3">9144</strain>
    </source>
</reference>
<sequence length="661" mass="71274">MSPQDRPSLQRSRARAPSPVFLSESEEETSPDSLVLPLFPTYDQPAPLPNVLQIPPSAPGTGPAFLTTPRAGLSSRLRTASEESSGTPLFNQYPTRSDPASPPSSVFPGKLDLSQLTSQDRGPRSRSRGRARARLPRGPIGPFPNIPTTPASPTGRYTPPTDDLRVLRDSHASPARFEARARADNLPPVNKEAASDVPTADASDAGLSGPSPPPTQRSASKLAKSQSHLLVKVKQLEDQQTRRGQFPIHRILSTTGSLPDVAVVVTPPPQLKVPAKRAHSRSTKNSLRAAGLIPVAEVLQAATAALDAADPEVPVKRGRGRPKGSKNKEKKERDVPASSVPTPARSSGKTYPLRKHLVPAPDVEMAGPIPIAGEPSSRSAPFAHPLPVPPIDVDGLQRVFGHNPLRKFFGGCDSCLVRDVKCDEDRPGYACTPCLSRRAFCSNRTSVKQRMKVWNRLSTRFENMGNARINDLVRDVVHHGDQAMAMLELARSAQREFERSQLLLGDAMKQLRHGYGDEHGVAYAAEIATAQRDQFAHYWVAGELSLPSRPPPSRNPTQPTRRSWAREPFAYYEELDARNDPAVSESNLPGGDHGQGPSHSGDGHLLSGDGHLLSGDGHLLSGDGHLLSRSPTPSDESSPAAVEEEEDHVPPSPPAPHEKGF</sequence>
<protein>
    <recommendedName>
        <fullName evidence="2">Zn(2)-C6 fungal-type domain-containing protein</fullName>
    </recommendedName>
</protein>
<feature type="compositionally biased region" description="Basic and acidic residues" evidence="1">
    <location>
        <begin position="326"/>
        <end position="335"/>
    </location>
</feature>
<dbReference type="InterPro" id="IPR036864">
    <property type="entry name" value="Zn2-C6_fun-type_DNA-bd_sf"/>
</dbReference>
<dbReference type="Proteomes" id="UP001219525">
    <property type="component" value="Unassembled WGS sequence"/>
</dbReference>
<name>A0AAD6URH5_9AGAR</name>
<accession>A0AAD6URH5</accession>
<dbReference type="AlphaFoldDB" id="A0AAD6URH5"/>
<feature type="region of interest" description="Disordered" evidence="1">
    <location>
        <begin position="544"/>
        <end position="565"/>
    </location>
</feature>
<evidence type="ECO:0000313" key="4">
    <source>
        <dbReference type="Proteomes" id="UP001219525"/>
    </source>
</evidence>
<feature type="compositionally biased region" description="Polar residues" evidence="1">
    <location>
        <begin position="76"/>
        <end position="95"/>
    </location>
</feature>
<dbReference type="GO" id="GO:0008270">
    <property type="term" value="F:zinc ion binding"/>
    <property type="evidence" value="ECO:0007669"/>
    <property type="project" value="InterPro"/>
</dbReference>
<feature type="compositionally biased region" description="Polar residues" evidence="1">
    <location>
        <begin position="1"/>
        <end position="11"/>
    </location>
</feature>
<evidence type="ECO:0000256" key="1">
    <source>
        <dbReference type="SAM" id="MobiDB-lite"/>
    </source>
</evidence>
<dbReference type="EMBL" id="JARJCW010000112">
    <property type="protein sequence ID" value="KAJ7193041.1"/>
    <property type="molecule type" value="Genomic_DNA"/>
</dbReference>
<feature type="compositionally biased region" description="Polar residues" evidence="1">
    <location>
        <begin position="339"/>
        <end position="349"/>
    </location>
</feature>
<feature type="compositionally biased region" description="Basic residues" evidence="1">
    <location>
        <begin position="124"/>
        <end position="135"/>
    </location>
</feature>
<keyword evidence="4" id="KW-1185">Reference proteome</keyword>
<proteinExistence type="predicted"/>
<evidence type="ECO:0000313" key="3">
    <source>
        <dbReference type="EMBL" id="KAJ7193041.1"/>
    </source>
</evidence>